<dbReference type="PROSITE" id="PS51160">
    <property type="entry name" value="ACYLPHOSPHATASE_3"/>
    <property type="match status" value="1"/>
</dbReference>
<evidence type="ECO:0000259" key="7">
    <source>
        <dbReference type="PROSITE" id="PS51160"/>
    </source>
</evidence>
<dbReference type="Gene3D" id="3.30.70.100">
    <property type="match status" value="1"/>
</dbReference>
<dbReference type="PANTHER" id="PTHR47268">
    <property type="entry name" value="ACYLPHOSPHATASE"/>
    <property type="match status" value="1"/>
</dbReference>
<dbReference type="PROSITE" id="PS00151">
    <property type="entry name" value="ACYLPHOSPHATASE_2"/>
    <property type="match status" value="1"/>
</dbReference>
<dbReference type="RefSeq" id="WP_149122919.1">
    <property type="nucleotide sequence ID" value="NZ_VTFL01000004.1"/>
</dbReference>
<dbReference type="AlphaFoldDB" id="A0A7C2CQL3"/>
<dbReference type="Pfam" id="PF00708">
    <property type="entry name" value="Acylphosphatase"/>
    <property type="match status" value="1"/>
</dbReference>
<dbReference type="SUPFAM" id="SSF54975">
    <property type="entry name" value="Acylphosphatase/BLUF domain-like"/>
    <property type="match status" value="1"/>
</dbReference>
<keyword evidence="4 5" id="KW-0378">Hydrolase</keyword>
<sequence>MKKYFHAYISGIVQGVGFRYFAYKWAKRLGISGYVRNLRDGRVEVEAEGEEEALKELIKKLEEGPLGAVVERVDVNWGEYGNRFVDFEIR</sequence>
<evidence type="ECO:0000256" key="1">
    <source>
        <dbReference type="ARBA" id="ARBA00005614"/>
    </source>
</evidence>
<comment type="caution">
    <text evidence="8">The sequence shown here is derived from an EMBL/GenBank/DDBJ whole genome shotgun (WGS) entry which is preliminary data.</text>
</comment>
<name>A0A7C2CQL3_DICTH</name>
<dbReference type="InterPro" id="IPR020456">
    <property type="entry name" value="Acylphosphatase"/>
</dbReference>
<reference evidence="8" key="1">
    <citation type="journal article" date="2020" name="mSystems">
        <title>Genome- and Community-Level Interaction Insights into Carbon Utilization and Element Cycling Functions of Hydrothermarchaeota in Hydrothermal Sediment.</title>
        <authorList>
            <person name="Zhou Z."/>
            <person name="Liu Y."/>
            <person name="Xu W."/>
            <person name="Pan J."/>
            <person name="Luo Z.H."/>
            <person name="Li M."/>
        </authorList>
    </citation>
    <scope>NUCLEOTIDE SEQUENCE [LARGE SCALE GENOMIC DNA]</scope>
    <source>
        <strain evidence="8">SpSt-70</strain>
    </source>
</reference>
<evidence type="ECO:0000256" key="6">
    <source>
        <dbReference type="RuleBase" id="RU004168"/>
    </source>
</evidence>
<dbReference type="GO" id="GO:0003998">
    <property type="term" value="F:acylphosphatase activity"/>
    <property type="evidence" value="ECO:0007669"/>
    <property type="project" value="UniProtKB-EC"/>
</dbReference>
<dbReference type="EC" id="3.6.1.7" evidence="2 4"/>
<feature type="active site" evidence="4">
    <location>
        <position position="19"/>
    </location>
</feature>
<feature type="domain" description="Acylphosphatase-like" evidence="7">
    <location>
        <begin position="4"/>
        <end position="90"/>
    </location>
</feature>
<comment type="catalytic activity">
    <reaction evidence="3 4 5">
        <text>an acyl phosphate + H2O = a carboxylate + phosphate + H(+)</text>
        <dbReference type="Rhea" id="RHEA:14965"/>
        <dbReference type="ChEBI" id="CHEBI:15377"/>
        <dbReference type="ChEBI" id="CHEBI:15378"/>
        <dbReference type="ChEBI" id="CHEBI:29067"/>
        <dbReference type="ChEBI" id="CHEBI:43474"/>
        <dbReference type="ChEBI" id="CHEBI:59918"/>
        <dbReference type="EC" id="3.6.1.7"/>
    </reaction>
</comment>
<gene>
    <name evidence="8" type="ORF">ENU78_03400</name>
</gene>
<feature type="active site" evidence="4">
    <location>
        <position position="37"/>
    </location>
</feature>
<evidence type="ECO:0000256" key="5">
    <source>
        <dbReference type="RuleBase" id="RU000553"/>
    </source>
</evidence>
<evidence type="ECO:0000256" key="2">
    <source>
        <dbReference type="ARBA" id="ARBA00012150"/>
    </source>
</evidence>
<dbReference type="InterPro" id="IPR017968">
    <property type="entry name" value="Acylphosphatase_CS"/>
</dbReference>
<protein>
    <recommendedName>
        <fullName evidence="2 4">Acylphosphatase</fullName>
        <ecNumber evidence="2 4">3.6.1.7</ecNumber>
    </recommendedName>
</protein>
<evidence type="ECO:0000256" key="3">
    <source>
        <dbReference type="ARBA" id="ARBA00047645"/>
    </source>
</evidence>
<accession>A0A7C2CQL3</accession>
<dbReference type="PANTHER" id="PTHR47268:SF4">
    <property type="entry name" value="ACYLPHOSPHATASE"/>
    <property type="match status" value="1"/>
</dbReference>
<dbReference type="InterPro" id="IPR036046">
    <property type="entry name" value="Acylphosphatase-like_dom_sf"/>
</dbReference>
<dbReference type="InterPro" id="IPR001792">
    <property type="entry name" value="Acylphosphatase-like_dom"/>
</dbReference>
<proteinExistence type="inferred from homology"/>
<comment type="similarity">
    <text evidence="1 6">Belongs to the acylphosphatase family.</text>
</comment>
<evidence type="ECO:0000313" key="8">
    <source>
        <dbReference type="EMBL" id="HGK23487.1"/>
    </source>
</evidence>
<organism evidence="8">
    <name type="scientific">Dictyoglomus thermophilum</name>
    <dbReference type="NCBI Taxonomy" id="14"/>
    <lineage>
        <taxon>Bacteria</taxon>
        <taxon>Pseudomonadati</taxon>
        <taxon>Dictyoglomota</taxon>
        <taxon>Dictyoglomia</taxon>
        <taxon>Dictyoglomales</taxon>
        <taxon>Dictyoglomaceae</taxon>
        <taxon>Dictyoglomus</taxon>
    </lineage>
</organism>
<dbReference type="EMBL" id="DTDV01000007">
    <property type="protein sequence ID" value="HGK23487.1"/>
    <property type="molecule type" value="Genomic_DNA"/>
</dbReference>
<dbReference type="PROSITE" id="PS00150">
    <property type="entry name" value="ACYLPHOSPHATASE_1"/>
    <property type="match status" value="1"/>
</dbReference>
<evidence type="ECO:0000256" key="4">
    <source>
        <dbReference type="PROSITE-ProRule" id="PRU00520"/>
    </source>
</evidence>